<dbReference type="VEuPathDB" id="VectorBase:HLOH_057657"/>
<evidence type="ECO:0000256" key="1">
    <source>
        <dbReference type="SAM" id="MobiDB-lite"/>
    </source>
</evidence>
<reference evidence="2 3" key="1">
    <citation type="journal article" date="2020" name="Cell">
        <title>Large-Scale Comparative Analyses of Tick Genomes Elucidate Their Genetic Diversity and Vector Capacities.</title>
        <authorList>
            <consortium name="Tick Genome and Microbiome Consortium (TIGMIC)"/>
            <person name="Jia N."/>
            <person name="Wang J."/>
            <person name="Shi W."/>
            <person name="Du L."/>
            <person name="Sun Y."/>
            <person name="Zhan W."/>
            <person name="Jiang J.F."/>
            <person name="Wang Q."/>
            <person name="Zhang B."/>
            <person name="Ji P."/>
            <person name="Bell-Sakyi L."/>
            <person name="Cui X.M."/>
            <person name="Yuan T.T."/>
            <person name="Jiang B.G."/>
            <person name="Yang W.F."/>
            <person name="Lam T.T."/>
            <person name="Chang Q.C."/>
            <person name="Ding S.J."/>
            <person name="Wang X.J."/>
            <person name="Zhu J.G."/>
            <person name="Ruan X.D."/>
            <person name="Zhao L."/>
            <person name="Wei J.T."/>
            <person name="Ye R.Z."/>
            <person name="Que T.C."/>
            <person name="Du C.H."/>
            <person name="Zhou Y.H."/>
            <person name="Cheng J.X."/>
            <person name="Dai P.F."/>
            <person name="Guo W.B."/>
            <person name="Han X.H."/>
            <person name="Huang E.J."/>
            <person name="Li L.F."/>
            <person name="Wei W."/>
            <person name="Gao Y.C."/>
            <person name="Liu J.Z."/>
            <person name="Shao H.Z."/>
            <person name="Wang X."/>
            <person name="Wang C.C."/>
            <person name="Yang T.C."/>
            <person name="Huo Q.B."/>
            <person name="Li W."/>
            <person name="Chen H.Y."/>
            <person name="Chen S.E."/>
            <person name="Zhou L.G."/>
            <person name="Ni X.B."/>
            <person name="Tian J.H."/>
            <person name="Sheng Y."/>
            <person name="Liu T."/>
            <person name="Pan Y.S."/>
            <person name="Xia L.Y."/>
            <person name="Li J."/>
            <person name="Zhao F."/>
            <person name="Cao W.C."/>
        </authorList>
    </citation>
    <scope>NUCLEOTIDE SEQUENCE [LARGE SCALE GENOMIC DNA]</scope>
    <source>
        <strain evidence="2">HaeL-2018</strain>
    </source>
</reference>
<name>A0A9J6G4M5_HAELO</name>
<dbReference type="AlphaFoldDB" id="A0A9J6G4M5"/>
<protein>
    <submittedName>
        <fullName evidence="2">Uncharacterized protein</fullName>
    </submittedName>
</protein>
<dbReference type="InterPro" id="IPR016135">
    <property type="entry name" value="UBQ-conjugating_enzyme/RWD"/>
</dbReference>
<dbReference type="Proteomes" id="UP000821853">
    <property type="component" value="Chromosome 4"/>
</dbReference>
<organism evidence="2 3">
    <name type="scientific">Haemaphysalis longicornis</name>
    <name type="common">Bush tick</name>
    <dbReference type="NCBI Taxonomy" id="44386"/>
    <lineage>
        <taxon>Eukaryota</taxon>
        <taxon>Metazoa</taxon>
        <taxon>Ecdysozoa</taxon>
        <taxon>Arthropoda</taxon>
        <taxon>Chelicerata</taxon>
        <taxon>Arachnida</taxon>
        <taxon>Acari</taxon>
        <taxon>Parasitiformes</taxon>
        <taxon>Ixodida</taxon>
        <taxon>Ixodoidea</taxon>
        <taxon>Ixodidae</taxon>
        <taxon>Haemaphysalinae</taxon>
        <taxon>Haemaphysalis</taxon>
    </lineage>
</organism>
<accession>A0A9J6G4M5</accession>
<comment type="caution">
    <text evidence="2">The sequence shown here is derived from an EMBL/GenBank/DDBJ whole genome shotgun (WGS) entry which is preliminary data.</text>
</comment>
<dbReference type="SUPFAM" id="SSF54495">
    <property type="entry name" value="UBC-like"/>
    <property type="match status" value="1"/>
</dbReference>
<feature type="region of interest" description="Disordered" evidence="1">
    <location>
        <begin position="115"/>
        <end position="138"/>
    </location>
</feature>
<evidence type="ECO:0000313" key="3">
    <source>
        <dbReference type="Proteomes" id="UP000821853"/>
    </source>
</evidence>
<feature type="compositionally biased region" description="Low complexity" evidence="1">
    <location>
        <begin position="120"/>
        <end position="138"/>
    </location>
</feature>
<dbReference type="EMBL" id="JABSTR010000006">
    <property type="protein sequence ID" value="KAH9373350.1"/>
    <property type="molecule type" value="Genomic_DNA"/>
</dbReference>
<dbReference type="Gene3D" id="3.10.110.10">
    <property type="entry name" value="Ubiquitin Conjugating Enzyme"/>
    <property type="match status" value="1"/>
</dbReference>
<evidence type="ECO:0000313" key="2">
    <source>
        <dbReference type="EMBL" id="KAH9373350.1"/>
    </source>
</evidence>
<gene>
    <name evidence="2" type="ORF">HPB48_018403</name>
</gene>
<proteinExistence type="predicted"/>
<keyword evidence="3" id="KW-1185">Reference proteome</keyword>
<sequence length="197" mass="22146">MVSDHDVTILEQLNELRVTFYGSNGTPYRKGVSDVSVELFEQYTCEPPHAVKQAWKVSSDLRDLFDRLLSQLLAHPVPIGPLNSNAALPSSSWSREYDKKVREYVTMLATPEKLMEQRKTSSSGDSLGSSFSDSDSTTCAEEEPLEKNWCLSSPPPPSPRINWLRLFALLGRRPDKLIVVSCPDGNARLRERRAHVT</sequence>